<dbReference type="AlphaFoldDB" id="A0AA47MK36"/>
<evidence type="ECO:0000313" key="1">
    <source>
        <dbReference type="EMBL" id="KAK0141521.1"/>
    </source>
</evidence>
<dbReference type="PANTHER" id="PTHR33332">
    <property type="entry name" value="REVERSE TRANSCRIPTASE DOMAIN-CONTAINING PROTEIN"/>
    <property type="match status" value="1"/>
</dbReference>
<proteinExistence type="predicted"/>
<dbReference type="Proteomes" id="UP001174136">
    <property type="component" value="Unassembled WGS sequence"/>
</dbReference>
<name>A0AA47MK36_MERPO</name>
<comment type="caution">
    <text evidence="1">The sequence shown here is derived from an EMBL/GenBank/DDBJ whole genome shotgun (WGS) entry which is preliminary data.</text>
</comment>
<organism evidence="1 2">
    <name type="scientific">Merluccius polli</name>
    <name type="common">Benguela hake</name>
    <name type="synonym">Merluccius cadenati</name>
    <dbReference type="NCBI Taxonomy" id="89951"/>
    <lineage>
        <taxon>Eukaryota</taxon>
        <taxon>Metazoa</taxon>
        <taxon>Chordata</taxon>
        <taxon>Craniata</taxon>
        <taxon>Vertebrata</taxon>
        <taxon>Euteleostomi</taxon>
        <taxon>Actinopterygii</taxon>
        <taxon>Neopterygii</taxon>
        <taxon>Teleostei</taxon>
        <taxon>Neoteleostei</taxon>
        <taxon>Acanthomorphata</taxon>
        <taxon>Zeiogadaria</taxon>
        <taxon>Gadariae</taxon>
        <taxon>Gadiformes</taxon>
        <taxon>Gadoidei</taxon>
        <taxon>Merlucciidae</taxon>
        <taxon>Merluccius</taxon>
    </lineage>
</organism>
<sequence length="137" mass="15330">MSAPPSRPPTFTSDALAKSDPNLSPSAAESLIHALISSRLDYCNSLLSGITSHSLHRLQMVQNSAARLLTHTRSRDHITPVLRTLHWLPVKHRITFKILLLTYKALHHLPPPLPVRSPYPQSTLQSPLILLFPHSHH</sequence>
<dbReference type="EMBL" id="JAOPHQ010003810">
    <property type="protein sequence ID" value="KAK0141521.1"/>
    <property type="molecule type" value="Genomic_DNA"/>
</dbReference>
<evidence type="ECO:0000313" key="2">
    <source>
        <dbReference type="Proteomes" id="UP001174136"/>
    </source>
</evidence>
<gene>
    <name evidence="1" type="ORF">N1851_021326</name>
</gene>
<protein>
    <submittedName>
        <fullName evidence="1">Uncharacterized protein</fullName>
    </submittedName>
</protein>
<reference evidence="1" key="1">
    <citation type="journal article" date="2023" name="Front. Mar. Sci.">
        <title>A new Merluccius polli reference genome to investigate the effects of global change in West African waters.</title>
        <authorList>
            <person name="Mateo J.L."/>
            <person name="Blanco-Fernandez C."/>
            <person name="Garcia-Vazquez E."/>
            <person name="Machado-Schiaffino G."/>
        </authorList>
    </citation>
    <scope>NUCLEOTIDE SEQUENCE</scope>
    <source>
        <strain evidence="1">C29</strain>
        <tissue evidence="1">Fin</tissue>
    </source>
</reference>
<accession>A0AA47MK36</accession>
<keyword evidence="2" id="KW-1185">Reference proteome</keyword>